<accession>A0ABQ9YFZ7</accession>
<reference evidence="1 2" key="1">
    <citation type="journal article" date="2022" name="bioRxiv">
        <title>Genomics of Preaxostyla Flagellates Illuminates Evolutionary Transitions and the Path Towards Mitochondrial Loss.</title>
        <authorList>
            <person name="Novak L.V.F."/>
            <person name="Treitli S.C."/>
            <person name="Pyrih J."/>
            <person name="Halakuc P."/>
            <person name="Pipaliya S.V."/>
            <person name="Vacek V."/>
            <person name="Brzon O."/>
            <person name="Soukal P."/>
            <person name="Eme L."/>
            <person name="Dacks J.B."/>
            <person name="Karnkowska A."/>
            <person name="Elias M."/>
            <person name="Hampl V."/>
        </authorList>
    </citation>
    <scope>NUCLEOTIDE SEQUENCE [LARGE SCALE GENOMIC DNA]</scope>
    <source>
        <strain evidence="1">NAU3</strain>
        <tissue evidence="1">Gut</tissue>
    </source>
</reference>
<evidence type="ECO:0000313" key="2">
    <source>
        <dbReference type="Proteomes" id="UP001281761"/>
    </source>
</evidence>
<protein>
    <recommendedName>
        <fullName evidence="3">Myb-like domain-containing protein</fullName>
    </recommendedName>
</protein>
<name>A0ABQ9YFZ7_9EUKA</name>
<organism evidence="1 2">
    <name type="scientific">Blattamonas nauphoetae</name>
    <dbReference type="NCBI Taxonomy" id="2049346"/>
    <lineage>
        <taxon>Eukaryota</taxon>
        <taxon>Metamonada</taxon>
        <taxon>Preaxostyla</taxon>
        <taxon>Oxymonadida</taxon>
        <taxon>Blattamonas</taxon>
    </lineage>
</organism>
<comment type="caution">
    <text evidence="1">The sequence shown here is derived from an EMBL/GenBank/DDBJ whole genome shotgun (WGS) entry which is preliminary data.</text>
</comment>
<evidence type="ECO:0008006" key="3">
    <source>
        <dbReference type="Google" id="ProtNLM"/>
    </source>
</evidence>
<sequence>MEWELNELAKGLRVNKSWEEIADRIKQLGGDRTPENCAMRMYADKWDLKKNLQLQGKGSDDGETTLDEAEERFERQGSAFDVRHTVTPFRPTPKLLAPFLPTLLPLALFHPIPQLITLFCLASQLLIPMRPLRTICYQYTTDPACKECFSSV</sequence>
<gene>
    <name evidence="1" type="ORF">BLNAU_2535</name>
</gene>
<dbReference type="EMBL" id="JARBJD010000010">
    <property type="protein sequence ID" value="KAK2962702.1"/>
    <property type="molecule type" value="Genomic_DNA"/>
</dbReference>
<evidence type="ECO:0000313" key="1">
    <source>
        <dbReference type="EMBL" id="KAK2962702.1"/>
    </source>
</evidence>
<keyword evidence="2" id="KW-1185">Reference proteome</keyword>
<proteinExistence type="predicted"/>
<dbReference type="Proteomes" id="UP001281761">
    <property type="component" value="Unassembled WGS sequence"/>
</dbReference>